<dbReference type="GO" id="GO:0006887">
    <property type="term" value="P:exocytosis"/>
    <property type="evidence" value="ECO:0007669"/>
    <property type="project" value="TreeGrafter"/>
</dbReference>
<feature type="transmembrane region" description="Helical" evidence="8">
    <location>
        <begin position="375"/>
        <end position="396"/>
    </location>
</feature>
<comment type="caution">
    <text evidence="10">The sequence shown here is derived from an EMBL/GenBank/DDBJ whole genome shotgun (WGS) entry which is preliminary data.</text>
</comment>
<dbReference type="InterPro" id="IPR006011">
    <property type="entry name" value="Syntaxin_N"/>
</dbReference>
<evidence type="ECO:0000256" key="4">
    <source>
        <dbReference type="ARBA" id="ARBA00022775"/>
    </source>
</evidence>
<evidence type="ECO:0000256" key="8">
    <source>
        <dbReference type="SAM" id="Phobius"/>
    </source>
</evidence>
<dbReference type="OrthoDB" id="249087at2759"/>
<dbReference type="CDD" id="cd15848">
    <property type="entry name" value="SNARE_syntaxin1-like"/>
    <property type="match status" value="1"/>
</dbReference>
<keyword evidence="3 8" id="KW-0812">Transmembrane</keyword>
<gene>
    <name evidence="10" type="ORF">WR25_23116</name>
</gene>
<reference evidence="10 11" key="1">
    <citation type="journal article" date="2017" name="Curr. Biol.">
        <title>Genome architecture and evolution of a unichromosomal asexual nematode.</title>
        <authorList>
            <person name="Fradin H."/>
            <person name="Zegar C."/>
            <person name="Gutwein M."/>
            <person name="Lucas J."/>
            <person name="Kovtun M."/>
            <person name="Corcoran D."/>
            <person name="Baugh L.R."/>
            <person name="Kiontke K."/>
            <person name="Gunsalus K."/>
            <person name="Fitch D.H."/>
            <person name="Piano F."/>
        </authorList>
    </citation>
    <scope>NUCLEOTIDE SEQUENCE [LARGE SCALE GENOMIC DNA]</scope>
    <source>
        <strain evidence="10">PF1309</strain>
    </source>
</reference>
<dbReference type="InterPro" id="IPR045242">
    <property type="entry name" value="Syntaxin"/>
</dbReference>
<feature type="region of interest" description="Disordered" evidence="7">
    <location>
        <begin position="74"/>
        <end position="96"/>
    </location>
</feature>
<dbReference type="GO" id="GO:0005484">
    <property type="term" value="F:SNAP receptor activity"/>
    <property type="evidence" value="ECO:0007669"/>
    <property type="project" value="TreeGrafter"/>
</dbReference>
<evidence type="ECO:0000313" key="11">
    <source>
        <dbReference type="Proteomes" id="UP000218231"/>
    </source>
</evidence>
<dbReference type="Gene3D" id="1.20.5.110">
    <property type="match status" value="1"/>
</dbReference>
<keyword evidence="5 8" id="KW-1133">Transmembrane helix</keyword>
<dbReference type="PANTHER" id="PTHR19957">
    <property type="entry name" value="SYNTAXIN"/>
    <property type="match status" value="1"/>
</dbReference>
<comment type="similarity">
    <text evidence="2">Belongs to the syntaxin family.</text>
</comment>
<dbReference type="GO" id="GO:0031201">
    <property type="term" value="C:SNARE complex"/>
    <property type="evidence" value="ECO:0007669"/>
    <property type="project" value="TreeGrafter"/>
</dbReference>
<keyword evidence="4" id="KW-0813">Transport</keyword>
<dbReference type="PANTHER" id="PTHR19957:SF307">
    <property type="entry name" value="PROTEIN SSO1-RELATED"/>
    <property type="match status" value="1"/>
</dbReference>
<evidence type="ECO:0000256" key="1">
    <source>
        <dbReference type="ARBA" id="ARBA00004211"/>
    </source>
</evidence>
<dbReference type="GO" id="GO:0048278">
    <property type="term" value="P:vesicle docking"/>
    <property type="evidence" value="ECO:0007669"/>
    <property type="project" value="TreeGrafter"/>
</dbReference>
<dbReference type="SMART" id="SM00503">
    <property type="entry name" value="SynN"/>
    <property type="match status" value="1"/>
</dbReference>
<evidence type="ECO:0000256" key="5">
    <source>
        <dbReference type="ARBA" id="ARBA00022989"/>
    </source>
</evidence>
<sequence>MVQIFEMLAEKRKLAEALDLVQFDEISLNFLFRIGRVIELGQQADRVAGVESNSTGKMVRDRLAEFQNRSGLISTGGAQHRTANEETEQKQQMDSAAAALLNSSNGAEAKKKKKPTNLRSNSIQEEAEFELVALPFLSKINELRQETEELEKITSKVKEIHAIMLSRPDAENEHGKELSELNRTFTEISMAVKKRLIELDKDIAHEKDELKANGGKMSTTQRTKHMQLSSLNRKFLNVITAFNDGQERFKAKTVKEVAKYLRHIHGLDVTDDVIERAVEDGDTSKLMPGLVLATADAKALFEDVRNRHDQLLEIEKSIRLLHELFFDMHRMVAEQGEMVDRIDMSIMNAMEYAERGRKNVIEARNLKKKAARWRCCLIILCVIVVIILLIIIQGMVCHFTPIC</sequence>
<name>A0A2A2LQP8_9BILA</name>
<dbReference type="InterPro" id="IPR010989">
    <property type="entry name" value="SNARE"/>
</dbReference>
<dbReference type="GO" id="GO:0006836">
    <property type="term" value="P:neurotransmitter transport"/>
    <property type="evidence" value="ECO:0007669"/>
    <property type="project" value="UniProtKB-KW"/>
</dbReference>
<dbReference type="STRING" id="2018661.A0A2A2LQP8"/>
<keyword evidence="11" id="KW-1185">Reference proteome</keyword>
<dbReference type="Proteomes" id="UP000218231">
    <property type="component" value="Unassembled WGS sequence"/>
</dbReference>
<dbReference type="GO" id="GO:0000149">
    <property type="term" value="F:SNARE binding"/>
    <property type="evidence" value="ECO:0007669"/>
    <property type="project" value="TreeGrafter"/>
</dbReference>
<keyword evidence="4" id="KW-0532">Neurotransmitter transport</keyword>
<dbReference type="SUPFAM" id="SSF47661">
    <property type="entry name" value="t-snare proteins"/>
    <property type="match status" value="1"/>
</dbReference>
<dbReference type="Pfam" id="PF05739">
    <property type="entry name" value="SNARE"/>
    <property type="match status" value="1"/>
</dbReference>
<evidence type="ECO:0000313" key="10">
    <source>
        <dbReference type="EMBL" id="PAV88488.1"/>
    </source>
</evidence>
<dbReference type="GO" id="GO:0006886">
    <property type="term" value="P:intracellular protein transport"/>
    <property type="evidence" value="ECO:0007669"/>
    <property type="project" value="TreeGrafter"/>
</dbReference>
<feature type="domain" description="T-SNARE coiled-coil homology" evidence="9">
    <location>
        <begin position="301"/>
        <end position="363"/>
    </location>
</feature>
<dbReference type="EMBL" id="LIAE01006518">
    <property type="protein sequence ID" value="PAV88488.1"/>
    <property type="molecule type" value="Genomic_DNA"/>
</dbReference>
<comment type="subcellular location">
    <subcellularLocation>
        <location evidence="1">Membrane</location>
        <topology evidence="1">Single-pass type IV membrane protein</topology>
    </subcellularLocation>
</comment>
<evidence type="ECO:0000259" key="9">
    <source>
        <dbReference type="PROSITE" id="PS50192"/>
    </source>
</evidence>
<organism evidence="10 11">
    <name type="scientific">Diploscapter pachys</name>
    <dbReference type="NCBI Taxonomy" id="2018661"/>
    <lineage>
        <taxon>Eukaryota</taxon>
        <taxon>Metazoa</taxon>
        <taxon>Ecdysozoa</taxon>
        <taxon>Nematoda</taxon>
        <taxon>Chromadorea</taxon>
        <taxon>Rhabditida</taxon>
        <taxon>Rhabditina</taxon>
        <taxon>Rhabditomorpha</taxon>
        <taxon>Rhabditoidea</taxon>
        <taxon>Rhabditidae</taxon>
        <taxon>Diploscapter</taxon>
    </lineage>
</organism>
<protein>
    <recommendedName>
        <fullName evidence="9">t-SNARE coiled-coil homology domain-containing protein</fullName>
    </recommendedName>
</protein>
<dbReference type="Gene3D" id="1.20.58.70">
    <property type="match status" value="1"/>
</dbReference>
<dbReference type="GO" id="GO:0006906">
    <property type="term" value="P:vesicle fusion"/>
    <property type="evidence" value="ECO:0007669"/>
    <property type="project" value="TreeGrafter"/>
</dbReference>
<dbReference type="InterPro" id="IPR000727">
    <property type="entry name" value="T_SNARE_dom"/>
</dbReference>
<evidence type="ECO:0000256" key="6">
    <source>
        <dbReference type="ARBA" id="ARBA00023136"/>
    </source>
</evidence>
<evidence type="ECO:0000256" key="3">
    <source>
        <dbReference type="ARBA" id="ARBA00022692"/>
    </source>
</evidence>
<proteinExistence type="inferred from homology"/>
<dbReference type="GO" id="GO:0012505">
    <property type="term" value="C:endomembrane system"/>
    <property type="evidence" value="ECO:0007669"/>
    <property type="project" value="TreeGrafter"/>
</dbReference>
<dbReference type="SMART" id="SM00397">
    <property type="entry name" value="t_SNARE"/>
    <property type="match status" value="1"/>
</dbReference>
<dbReference type="AlphaFoldDB" id="A0A2A2LQP8"/>
<dbReference type="Pfam" id="PF00804">
    <property type="entry name" value="Syntaxin"/>
    <property type="match status" value="1"/>
</dbReference>
<evidence type="ECO:0000256" key="2">
    <source>
        <dbReference type="ARBA" id="ARBA00009063"/>
    </source>
</evidence>
<evidence type="ECO:0000256" key="7">
    <source>
        <dbReference type="SAM" id="MobiDB-lite"/>
    </source>
</evidence>
<feature type="compositionally biased region" description="Basic and acidic residues" evidence="7">
    <location>
        <begin position="82"/>
        <end position="91"/>
    </location>
</feature>
<keyword evidence="6 8" id="KW-0472">Membrane</keyword>
<dbReference type="GO" id="GO:0005886">
    <property type="term" value="C:plasma membrane"/>
    <property type="evidence" value="ECO:0007669"/>
    <property type="project" value="TreeGrafter"/>
</dbReference>
<accession>A0A2A2LQP8</accession>
<dbReference type="PROSITE" id="PS50192">
    <property type="entry name" value="T_SNARE"/>
    <property type="match status" value="1"/>
</dbReference>